<accession>A0AC61L2Z8</accession>
<evidence type="ECO:0000313" key="2">
    <source>
        <dbReference type="Proteomes" id="UP000248329"/>
    </source>
</evidence>
<proteinExistence type="predicted"/>
<gene>
    <name evidence="1" type="ORF">C4B59_08680</name>
</gene>
<reference evidence="1" key="1">
    <citation type="submission" date="2018-01" db="EMBL/GenBank/DDBJ databases">
        <authorList>
            <person name="Krukenberg V."/>
        </authorList>
    </citation>
    <scope>NUCLEOTIDE SEQUENCE</scope>
    <source>
        <strain evidence="1">E20ANME2</strain>
    </source>
</reference>
<name>A0AC61L2Z8_9EURY</name>
<protein>
    <submittedName>
        <fullName evidence="1">Uncharacterized protein</fullName>
    </submittedName>
</protein>
<organism evidence="1 2">
    <name type="scientific">Candidatus Methanogaster sp</name>
    <dbReference type="NCBI Taxonomy" id="3386292"/>
    <lineage>
        <taxon>Archaea</taxon>
        <taxon>Methanobacteriati</taxon>
        <taxon>Methanobacteriota</taxon>
        <taxon>Stenosarchaea group</taxon>
        <taxon>Methanomicrobia</taxon>
        <taxon>Methanosarcinales</taxon>
        <taxon>ANME-2 cluster</taxon>
        <taxon>Candidatus Methanogasteraceae</taxon>
        <taxon>Candidatus Methanogaster</taxon>
    </lineage>
</organism>
<evidence type="ECO:0000313" key="1">
    <source>
        <dbReference type="EMBL" id="PXF60589.1"/>
    </source>
</evidence>
<dbReference type="EMBL" id="PQXF01000014">
    <property type="protein sequence ID" value="PXF60589.1"/>
    <property type="molecule type" value="Genomic_DNA"/>
</dbReference>
<dbReference type="Proteomes" id="UP000248329">
    <property type="component" value="Unassembled WGS sequence"/>
</dbReference>
<comment type="caution">
    <text evidence="1">The sequence shown here is derived from an EMBL/GenBank/DDBJ whole genome shotgun (WGS) entry which is preliminary data.</text>
</comment>
<sequence>MRVYTRVHLINFATLFFGKRLAAYMEEELPDIEIGILDCQAERKDWKGAEETIESFSPSIVATS</sequence>